<feature type="transmembrane region" description="Helical" evidence="1">
    <location>
        <begin position="20"/>
        <end position="45"/>
    </location>
</feature>
<feature type="transmembrane region" description="Helical" evidence="1">
    <location>
        <begin position="109"/>
        <end position="129"/>
    </location>
</feature>
<dbReference type="AlphaFoldDB" id="A0A9P0H5V7"/>
<keyword evidence="1" id="KW-0472">Membrane</keyword>
<dbReference type="Proteomes" id="UP001152798">
    <property type="component" value="Chromosome 3"/>
</dbReference>
<evidence type="ECO:0000313" key="2">
    <source>
        <dbReference type="EMBL" id="CAH1395929.1"/>
    </source>
</evidence>
<gene>
    <name evidence="2" type="ORF">NEZAVI_LOCUS6101</name>
</gene>
<organism evidence="2 3">
    <name type="scientific">Nezara viridula</name>
    <name type="common">Southern green stink bug</name>
    <name type="synonym">Cimex viridulus</name>
    <dbReference type="NCBI Taxonomy" id="85310"/>
    <lineage>
        <taxon>Eukaryota</taxon>
        <taxon>Metazoa</taxon>
        <taxon>Ecdysozoa</taxon>
        <taxon>Arthropoda</taxon>
        <taxon>Hexapoda</taxon>
        <taxon>Insecta</taxon>
        <taxon>Pterygota</taxon>
        <taxon>Neoptera</taxon>
        <taxon>Paraneoptera</taxon>
        <taxon>Hemiptera</taxon>
        <taxon>Heteroptera</taxon>
        <taxon>Panheteroptera</taxon>
        <taxon>Pentatomomorpha</taxon>
        <taxon>Pentatomoidea</taxon>
        <taxon>Pentatomidae</taxon>
        <taxon>Pentatominae</taxon>
        <taxon>Nezara</taxon>
    </lineage>
</organism>
<accession>A0A9P0H5V7</accession>
<keyword evidence="3" id="KW-1185">Reference proteome</keyword>
<keyword evidence="1" id="KW-1133">Transmembrane helix</keyword>
<protein>
    <submittedName>
        <fullName evidence="2">Uncharacterized protein</fullName>
    </submittedName>
</protein>
<keyword evidence="1" id="KW-0812">Transmembrane</keyword>
<name>A0A9P0H5V7_NEZVI</name>
<sequence length="166" mass="18855">MKVPFGHVLGPFFKQHSAYINIICKPCLFGSQVYLMVFSVVALIITISDLNRLIGQGCLSPSLLKSLGPKVCPTFLKNSKLIGSGINIYTYLFLLLGVVYNYPVFLMPYLFLQFLNISLLAMLLTLTVITNWSNLEKKNLPLFGFMVHNWLQVFCFFRSCLHVSDF</sequence>
<feature type="transmembrane region" description="Helical" evidence="1">
    <location>
        <begin position="86"/>
        <end position="103"/>
    </location>
</feature>
<evidence type="ECO:0000256" key="1">
    <source>
        <dbReference type="SAM" id="Phobius"/>
    </source>
</evidence>
<dbReference type="EMBL" id="OV725079">
    <property type="protein sequence ID" value="CAH1395929.1"/>
    <property type="molecule type" value="Genomic_DNA"/>
</dbReference>
<reference evidence="2" key="1">
    <citation type="submission" date="2022-01" db="EMBL/GenBank/DDBJ databases">
        <authorList>
            <person name="King R."/>
        </authorList>
    </citation>
    <scope>NUCLEOTIDE SEQUENCE</scope>
</reference>
<proteinExistence type="predicted"/>
<dbReference type="OrthoDB" id="7700731at2759"/>
<evidence type="ECO:0000313" key="3">
    <source>
        <dbReference type="Proteomes" id="UP001152798"/>
    </source>
</evidence>